<feature type="region of interest" description="Disordered" evidence="1">
    <location>
        <begin position="99"/>
        <end position="153"/>
    </location>
</feature>
<gene>
    <name evidence="3" type="ORF">QQ91_019995</name>
</gene>
<proteinExistence type="predicted"/>
<feature type="compositionally biased region" description="Low complexity" evidence="1">
    <location>
        <begin position="138"/>
        <end position="147"/>
    </location>
</feature>
<evidence type="ECO:0000256" key="2">
    <source>
        <dbReference type="SAM" id="Phobius"/>
    </source>
</evidence>
<dbReference type="EMBL" id="JTHE02000003">
    <property type="protein sequence ID" value="NEV69382.1"/>
    <property type="molecule type" value="Genomic_DNA"/>
</dbReference>
<reference evidence="3" key="3">
    <citation type="submission" date="2020-02" db="EMBL/GenBank/DDBJ databases">
        <authorList>
            <person name="Sarangi A.N."/>
            <person name="Ghosh S."/>
            <person name="Mukherjee M."/>
            <person name="Tripathy S."/>
        </authorList>
    </citation>
    <scope>NUCLEOTIDE SEQUENCE</scope>
    <source>
        <strain evidence="3">BDU141951</strain>
    </source>
</reference>
<feature type="transmembrane region" description="Helical" evidence="2">
    <location>
        <begin position="420"/>
        <end position="448"/>
    </location>
</feature>
<accession>A0A0C1YJG5</accession>
<organism evidence="3">
    <name type="scientific">Lyngbya confervoides BDU141951</name>
    <dbReference type="NCBI Taxonomy" id="1574623"/>
    <lineage>
        <taxon>Bacteria</taxon>
        <taxon>Bacillati</taxon>
        <taxon>Cyanobacteriota</taxon>
        <taxon>Cyanophyceae</taxon>
        <taxon>Oscillatoriophycideae</taxon>
        <taxon>Oscillatoriales</taxon>
        <taxon>Microcoleaceae</taxon>
        <taxon>Lyngbya</taxon>
    </lineage>
</organism>
<feature type="transmembrane region" description="Helical" evidence="2">
    <location>
        <begin position="522"/>
        <end position="544"/>
    </location>
</feature>
<protein>
    <submittedName>
        <fullName evidence="3">Uncharacterized protein</fullName>
    </submittedName>
</protein>
<keyword evidence="2" id="KW-0812">Transmembrane</keyword>
<sequence>MTNSRSLRQRAQSGDPQAIAALMNQSFQPQGIRATAITNGSELNIYLEAETVPDRRLSQRIRQGLTALGVTQYSRIVVHGREMGTEITDWSTSIMLGGEVASSTPAPHPTIQQAAQRPAAQAATPASTPRRTTPPRSPRSQPRASTPPLAPPRSPLQSLTMMAALIAKWVFFSLAVAIIPTLILMAVFGLIPLAIYLGLLGFLWGRIQSWVLRPYWGDRAERWQTPTQWGFVACGGVVLAIRVIHGVLLRLLITTRADDVWIQLIITLGDVGIMAIIVLVATALGYLLGKIQAPCFEPDLHEHGPGLPPGCRWWSLANAGIGLCMGANLALIYLIFRNPSWLRDLHGAMGILGQGRLIGLITLFPTVLIYLIGTGLVLAYCLEIEQYQRRATHPQAEAIASLPAIPGLETFGRVPLALPYFGVAMIPVALLTPILPSLGLLTLMMFWIFAYQVGSWLRNWAFVGGLAITVVTVVPYVGFAALSPAGLGKFAVIALMATLGAAAVSFGLGAIAGLLTKSWRTAGGVALLGPSLSFVLTGLMVLAAL</sequence>
<name>A0A0C1YJG5_9CYAN</name>
<feature type="transmembrane region" description="Helical" evidence="2">
    <location>
        <begin position="357"/>
        <end position="380"/>
    </location>
</feature>
<feature type="compositionally biased region" description="Low complexity" evidence="1">
    <location>
        <begin position="112"/>
        <end position="131"/>
    </location>
</feature>
<dbReference type="AlphaFoldDB" id="A0A0C1YJG5"/>
<keyword evidence="2" id="KW-0472">Membrane</keyword>
<feature type="transmembrane region" description="Helical" evidence="2">
    <location>
        <begin position="171"/>
        <end position="204"/>
    </location>
</feature>
<feature type="transmembrane region" description="Helical" evidence="2">
    <location>
        <begin position="264"/>
        <end position="288"/>
    </location>
</feature>
<feature type="transmembrane region" description="Helical" evidence="2">
    <location>
        <begin position="490"/>
        <end position="515"/>
    </location>
</feature>
<feature type="transmembrane region" description="Helical" evidence="2">
    <location>
        <begin position="313"/>
        <end position="336"/>
    </location>
</feature>
<feature type="transmembrane region" description="Helical" evidence="2">
    <location>
        <begin position="460"/>
        <end position="478"/>
    </location>
</feature>
<evidence type="ECO:0000313" key="3">
    <source>
        <dbReference type="EMBL" id="NEV69382.1"/>
    </source>
</evidence>
<keyword evidence="2" id="KW-1133">Transmembrane helix</keyword>
<reference evidence="3" key="1">
    <citation type="submission" date="2014-11" db="EMBL/GenBank/DDBJ databases">
        <authorList>
            <person name="Malar M.C."/>
            <person name="Sen D."/>
            <person name="Tripathy S."/>
        </authorList>
    </citation>
    <scope>NUCLEOTIDE SEQUENCE</scope>
    <source>
        <strain evidence="3">BDU141951</strain>
    </source>
</reference>
<feature type="transmembrane region" description="Helical" evidence="2">
    <location>
        <begin position="229"/>
        <end position="252"/>
    </location>
</feature>
<evidence type="ECO:0000256" key="1">
    <source>
        <dbReference type="SAM" id="MobiDB-lite"/>
    </source>
</evidence>
<comment type="caution">
    <text evidence="3">The sequence shown here is derived from an EMBL/GenBank/DDBJ whole genome shotgun (WGS) entry which is preliminary data.</text>
</comment>
<reference evidence="3" key="2">
    <citation type="journal article" date="2015" name="Genome Announc.">
        <title>Draft Genome Sequence of Filamentous Marine Cyanobacterium Lyngbya confervoides Strain BDU141951.</title>
        <authorList>
            <person name="Chandrababunaidu M.M."/>
            <person name="Sen D."/>
            <person name="Tripathy S."/>
        </authorList>
    </citation>
    <scope>NUCLEOTIDE SEQUENCE</scope>
    <source>
        <strain evidence="3">BDU141951</strain>
    </source>
</reference>